<accession>A0A6J5QXS9</accession>
<name>A0A6J5QXS9_9CAUD</name>
<feature type="region of interest" description="Disordered" evidence="1">
    <location>
        <begin position="136"/>
        <end position="157"/>
    </location>
</feature>
<evidence type="ECO:0000256" key="1">
    <source>
        <dbReference type="SAM" id="MobiDB-lite"/>
    </source>
</evidence>
<protein>
    <submittedName>
        <fullName evidence="2">Uncharacterized protein</fullName>
    </submittedName>
</protein>
<gene>
    <name evidence="2" type="ORF">UFOVP1155_5</name>
</gene>
<sequence>MIKNHLRRYIIKWFKHQSCARNDEKLSRLEDKSGLAGYGFYFKMLEIVAEVIDSTDKHEVTYSLSRWGRQTNITSKKWLFLSSCCSDVGLMFVCRDADDITVRIPNLLKYRDNHTKNLQVTNKQEVEVEVEVEQIQKEKKKENKPSDKSAPPPPAFALPDWIDKTQWDLWMKTRKGKKMIAEQMQAQIAKMGKWRDDGLDYCGALANAAANGYTGLFLPDAKKSPVTRQTENDRVREAARKILFGANEERVIEPI</sequence>
<dbReference type="EMBL" id="LR797111">
    <property type="protein sequence ID" value="CAB4187216.1"/>
    <property type="molecule type" value="Genomic_DNA"/>
</dbReference>
<feature type="compositionally biased region" description="Basic and acidic residues" evidence="1">
    <location>
        <begin position="136"/>
        <end position="147"/>
    </location>
</feature>
<reference evidence="2" key="1">
    <citation type="submission" date="2020-05" db="EMBL/GenBank/DDBJ databases">
        <authorList>
            <person name="Chiriac C."/>
            <person name="Salcher M."/>
            <person name="Ghai R."/>
            <person name="Kavagutti S V."/>
        </authorList>
    </citation>
    <scope>NUCLEOTIDE SEQUENCE</scope>
</reference>
<proteinExistence type="predicted"/>
<organism evidence="2">
    <name type="scientific">uncultured Caudovirales phage</name>
    <dbReference type="NCBI Taxonomy" id="2100421"/>
    <lineage>
        <taxon>Viruses</taxon>
        <taxon>Duplodnaviria</taxon>
        <taxon>Heunggongvirae</taxon>
        <taxon>Uroviricota</taxon>
        <taxon>Caudoviricetes</taxon>
        <taxon>Peduoviridae</taxon>
        <taxon>Maltschvirus</taxon>
        <taxon>Maltschvirus maltsch</taxon>
    </lineage>
</organism>
<evidence type="ECO:0000313" key="2">
    <source>
        <dbReference type="EMBL" id="CAB4187216.1"/>
    </source>
</evidence>